<dbReference type="GO" id="GO:0030246">
    <property type="term" value="F:carbohydrate binding"/>
    <property type="evidence" value="ECO:0007669"/>
    <property type="project" value="InterPro"/>
</dbReference>
<evidence type="ECO:0000256" key="4">
    <source>
        <dbReference type="ARBA" id="ARBA00023295"/>
    </source>
</evidence>
<dbReference type="Pfam" id="PF09261">
    <property type="entry name" value="Alpha-mann_mid"/>
    <property type="match status" value="1"/>
</dbReference>
<dbReference type="EMBL" id="AP018042">
    <property type="protein sequence ID" value="BAX80265.1"/>
    <property type="molecule type" value="Genomic_DNA"/>
</dbReference>
<gene>
    <name evidence="6" type="ORF">ALGA_1906</name>
</gene>
<evidence type="ECO:0000313" key="7">
    <source>
        <dbReference type="Proteomes" id="UP000218267"/>
    </source>
</evidence>
<dbReference type="Gene3D" id="3.20.110.10">
    <property type="entry name" value="Glycoside hydrolase 38, N terminal domain"/>
    <property type="match status" value="1"/>
</dbReference>
<dbReference type="InterPro" id="IPR028995">
    <property type="entry name" value="Glyco_hydro_57/38_cen_sf"/>
</dbReference>
<dbReference type="KEGG" id="mbas:ALGA_1906"/>
<proteinExistence type="inferred from homology"/>
<keyword evidence="2" id="KW-0479">Metal-binding</keyword>
<dbReference type="InterPro" id="IPR011682">
    <property type="entry name" value="Glyco_hydro_38_C"/>
</dbReference>
<dbReference type="OrthoDB" id="9772207at2"/>
<dbReference type="Pfam" id="PF07748">
    <property type="entry name" value="Glyco_hydro_38C"/>
    <property type="match status" value="1"/>
</dbReference>
<dbReference type="GO" id="GO:0046872">
    <property type="term" value="F:metal ion binding"/>
    <property type="evidence" value="ECO:0007669"/>
    <property type="project" value="UniProtKB-KW"/>
</dbReference>
<keyword evidence="7" id="KW-1185">Reference proteome</keyword>
<dbReference type="AlphaFoldDB" id="A0A1Y1CIW5"/>
<dbReference type="InterPro" id="IPR037094">
    <property type="entry name" value="Glyco_hydro_38_cen_sf"/>
</dbReference>
<dbReference type="InterPro" id="IPR000602">
    <property type="entry name" value="Glyco_hydro_38_N"/>
</dbReference>
<evidence type="ECO:0000256" key="3">
    <source>
        <dbReference type="ARBA" id="ARBA00022801"/>
    </source>
</evidence>
<dbReference type="GO" id="GO:0004559">
    <property type="term" value="F:alpha-mannosidase activity"/>
    <property type="evidence" value="ECO:0007669"/>
    <property type="project" value="InterPro"/>
</dbReference>
<evidence type="ECO:0000256" key="1">
    <source>
        <dbReference type="ARBA" id="ARBA00009792"/>
    </source>
</evidence>
<reference evidence="6 7" key="1">
    <citation type="journal article" date="2018" name="Mar. Genomics">
        <title>Complete genome sequence of Marinifilaceae bacterium strain SPP2, isolated from the Antarctic marine sediment.</title>
        <authorList>
            <person name="Watanabe M."/>
            <person name="Kojima H."/>
            <person name="Fukui M."/>
        </authorList>
    </citation>
    <scope>NUCLEOTIDE SEQUENCE [LARGE SCALE GENOMIC DNA]</scope>
    <source>
        <strain evidence="6 7">SPP2</strain>
    </source>
</reference>
<dbReference type="Proteomes" id="UP000218267">
    <property type="component" value="Chromosome"/>
</dbReference>
<dbReference type="SMART" id="SM00872">
    <property type="entry name" value="Alpha-mann_mid"/>
    <property type="match status" value="1"/>
</dbReference>
<dbReference type="GO" id="GO:0009313">
    <property type="term" value="P:oligosaccharide catabolic process"/>
    <property type="evidence" value="ECO:0007669"/>
    <property type="project" value="TreeGrafter"/>
</dbReference>
<dbReference type="Pfam" id="PF01074">
    <property type="entry name" value="Glyco_hydro_38N"/>
    <property type="match status" value="1"/>
</dbReference>
<dbReference type="RefSeq" id="WP_096429127.1">
    <property type="nucleotide sequence ID" value="NZ_AP018042.1"/>
</dbReference>
<dbReference type="SUPFAM" id="SSF88688">
    <property type="entry name" value="Families 57/38 glycoside transferase middle domain"/>
    <property type="match status" value="1"/>
</dbReference>
<dbReference type="SUPFAM" id="SSF74650">
    <property type="entry name" value="Galactose mutarotase-like"/>
    <property type="match status" value="1"/>
</dbReference>
<dbReference type="InterPro" id="IPR011330">
    <property type="entry name" value="Glyco_hydro/deAcase_b/a-brl"/>
</dbReference>
<dbReference type="Gene3D" id="1.20.1270.50">
    <property type="entry name" value="Glycoside hydrolase family 38, central domain"/>
    <property type="match status" value="1"/>
</dbReference>
<evidence type="ECO:0000313" key="6">
    <source>
        <dbReference type="EMBL" id="BAX80265.1"/>
    </source>
</evidence>
<comment type="similarity">
    <text evidence="1">Belongs to the glycosyl hydrolase 38 family.</text>
</comment>
<dbReference type="InterPro" id="IPR015341">
    <property type="entry name" value="Glyco_hydro_38_cen"/>
</dbReference>
<dbReference type="InterPro" id="IPR041147">
    <property type="entry name" value="GH38_C"/>
</dbReference>
<name>A0A1Y1CIW5_9BACT</name>
<reference evidence="7" key="2">
    <citation type="journal article" date="2020" name="Antonie Van Leeuwenhoek">
        <title>Labilibaculum antarcticum sp. nov., a novel facultative anaerobic, psychrotorelant bacterium isolated from marine sediment of Antarctica.</title>
        <authorList>
            <person name="Watanabe M."/>
            <person name="Kojima H."/>
            <person name="Fukui M."/>
        </authorList>
    </citation>
    <scope>NUCLEOTIDE SEQUENCE [LARGE SCALE GENOMIC DNA]</scope>
    <source>
        <strain evidence="7">SPP2</strain>
    </source>
</reference>
<dbReference type="Gene3D" id="2.60.40.2220">
    <property type="match status" value="1"/>
</dbReference>
<keyword evidence="4" id="KW-0326">Glycosidase</keyword>
<dbReference type="PANTHER" id="PTHR46017:SF2">
    <property type="entry name" value="MANNOSYLGLYCERATE HYDROLASE"/>
    <property type="match status" value="1"/>
</dbReference>
<dbReference type="Gene3D" id="2.70.98.30">
    <property type="entry name" value="Golgi alpha-mannosidase II, domain 4"/>
    <property type="match status" value="1"/>
</dbReference>
<evidence type="ECO:0000256" key="2">
    <source>
        <dbReference type="ARBA" id="ARBA00022723"/>
    </source>
</evidence>
<dbReference type="GO" id="GO:0006013">
    <property type="term" value="P:mannose metabolic process"/>
    <property type="evidence" value="ECO:0007669"/>
    <property type="project" value="InterPro"/>
</dbReference>
<sequence length="943" mass="108217">MKKKTAHIISHTHWDREWYLNSKYTNEWLIPFFDNLFKMFEKEPEYIFVLDGQMAMVEDYFEELDKHNYNVNEHKRKIRKYVKQNRLFIGPYYLQPDWQLLSDESLVRNLMYGIMAAKDLGGAMKVGWMLDNFGQISQTSQIHDQCKLEGLYVWRGVEMDPNDVQSEFLWRSPDGTSIPSMYLLDSYRNVMRLAEFNDIMQARVHDEIEKLTPFATTSHVLLMNGYDQEMVPDDIQPYISNCKMDTDKFRVIQSNPEKYIRDVMSENPKLNTLNGALYSGRFISVFPGVMSARMYLKLQNDQQQKALEKRVEPLSTLVWALGGEYEKTQIKEAWKTLLKNHPHDSICGVSIDDVHTDMENRSRVVNQLTQSLTEQKLKELCSLIDTSKCKDKEVKLIFNPSFQERSENITFENGAYYVKNIPALGYKIVEGSDIPDGKLVVDGLKVSNDLIEVAFNSNGSFNILYKKSGKLFANQGIIDDRADTGDEYNYSYPDKDVIISSENCKANIVVVEQSAGKVVVRTNMVMNLPESDTDKHTTRSTVMRDLPVVSYITIEVDSPIVKCKTALRNTVKDHIMRVLFASGVQTEFANAGSPFDVVKRVITIEDYDESSIPEDVKKVIVGAREAKPNTIFLNREFVDLTDDKDGLAVFSKGLPEYQIINKDTIALTLFRSVGWIAKEINSRIGDAGPEIFTPDAQCLREMEFEYAVYPHQGNTEEAEVCQLSNLYNTEIVCFTTDKHEGELASENSYFSVSDSSNLVKITALKRSEDGKSVVIRGYNSGESASKVEVSSLFKIEKAGLSNLLEEQNTALKVAGNAVSFDLEAKKIFTLRLQIVREDNQVSDDCDLVYEYDRKREEFENFEYASYVSQEEIQSELNRAEALKDRSHLPMWRRTALEAQLSAILAQHRFNEKRITELGYGLNEARVQRRVYDYIKKFKDPDQK</sequence>
<dbReference type="InterPro" id="IPR027291">
    <property type="entry name" value="Glyco_hydro_38_N_sf"/>
</dbReference>
<dbReference type="SUPFAM" id="SSF88713">
    <property type="entry name" value="Glycoside hydrolase/deacetylase"/>
    <property type="match status" value="1"/>
</dbReference>
<evidence type="ECO:0000259" key="5">
    <source>
        <dbReference type="SMART" id="SM00872"/>
    </source>
</evidence>
<organism evidence="6 7">
    <name type="scientific">Labilibaculum antarcticum</name>
    <dbReference type="NCBI Taxonomy" id="1717717"/>
    <lineage>
        <taxon>Bacteria</taxon>
        <taxon>Pseudomonadati</taxon>
        <taxon>Bacteroidota</taxon>
        <taxon>Bacteroidia</taxon>
        <taxon>Marinilabiliales</taxon>
        <taxon>Marinifilaceae</taxon>
        <taxon>Labilibaculum</taxon>
    </lineage>
</organism>
<dbReference type="PANTHER" id="PTHR46017">
    <property type="entry name" value="ALPHA-MANNOSIDASE 2C1"/>
    <property type="match status" value="1"/>
</dbReference>
<keyword evidence="3" id="KW-0378">Hydrolase</keyword>
<dbReference type="Pfam" id="PF17677">
    <property type="entry name" value="Glyco_hydro38C2"/>
    <property type="match status" value="1"/>
</dbReference>
<accession>A0A1Y1CIW5</accession>
<protein>
    <recommendedName>
        <fullName evidence="5">Glycoside hydrolase family 38 central domain-containing protein</fullName>
    </recommendedName>
</protein>
<dbReference type="InterPro" id="IPR011013">
    <property type="entry name" value="Gal_mutarotase_sf_dom"/>
</dbReference>
<feature type="domain" description="Glycoside hydrolase family 38 central" evidence="5">
    <location>
        <begin position="291"/>
        <end position="362"/>
    </location>
</feature>